<keyword evidence="4 12" id="KW-0545">Nucleotide biosynthesis</keyword>
<dbReference type="InterPro" id="IPR029099">
    <property type="entry name" value="Pribosyltran_N"/>
</dbReference>
<dbReference type="RefSeq" id="WP_133681956.1">
    <property type="nucleotide sequence ID" value="NZ_SNZP01000010.1"/>
</dbReference>
<reference evidence="14 15" key="1">
    <citation type="submission" date="2019-03" db="EMBL/GenBank/DDBJ databases">
        <title>Genomic Encyclopedia of Type Strains, Phase III (KMG-III): the genomes of soil and plant-associated and newly described type strains.</title>
        <authorList>
            <person name="Whitman W."/>
        </authorList>
    </citation>
    <scope>NUCLEOTIDE SEQUENCE [LARGE SCALE GENOMIC DNA]</scope>
    <source>
        <strain evidence="14 15">CECT 8976</strain>
    </source>
</reference>
<gene>
    <name evidence="12" type="primary">prs</name>
    <name evidence="14" type="ORF">DFP86_110122</name>
</gene>
<dbReference type="OrthoDB" id="9777067at2"/>
<feature type="domain" description="Ribose-phosphate pyrophosphokinase N-terminal" evidence="13">
    <location>
        <begin position="7"/>
        <end position="124"/>
    </location>
</feature>
<dbReference type="InterPro" id="IPR000836">
    <property type="entry name" value="PRTase_dom"/>
</dbReference>
<comment type="pathway">
    <text evidence="1 12">Metabolic intermediate biosynthesis; 5-phospho-alpha-D-ribose 1-diphosphate biosynthesis; 5-phospho-alpha-D-ribose 1-diphosphate from D-ribose 5-phosphate (route I): step 1/1.</text>
</comment>
<dbReference type="GO" id="GO:0000287">
    <property type="term" value="F:magnesium ion binding"/>
    <property type="evidence" value="ECO:0007669"/>
    <property type="project" value="UniProtKB-UniRule"/>
</dbReference>
<dbReference type="EC" id="2.7.6.1" evidence="12"/>
<dbReference type="GO" id="GO:0006015">
    <property type="term" value="P:5-phosphoribose 1-diphosphate biosynthetic process"/>
    <property type="evidence" value="ECO:0007669"/>
    <property type="project" value="UniProtKB-UniRule"/>
</dbReference>
<comment type="catalytic activity">
    <reaction evidence="9 12">
        <text>D-ribose 5-phosphate + ATP = 5-phospho-alpha-D-ribose 1-diphosphate + AMP + H(+)</text>
        <dbReference type="Rhea" id="RHEA:15609"/>
        <dbReference type="ChEBI" id="CHEBI:15378"/>
        <dbReference type="ChEBI" id="CHEBI:30616"/>
        <dbReference type="ChEBI" id="CHEBI:58017"/>
        <dbReference type="ChEBI" id="CHEBI:78346"/>
        <dbReference type="ChEBI" id="CHEBI:456215"/>
        <dbReference type="EC" id="2.7.6.1"/>
    </reaction>
</comment>
<dbReference type="SMART" id="SM01400">
    <property type="entry name" value="Pribosyltran_N"/>
    <property type="match status" value="1"/>
</dbReference>
<dbReference type="InterPro" id="IPR029057">
    <property type="entry name" value="PRTase-like"/>
</dbReference>
<dbReference type="InterPro" id="IPR037515">
    <property type="entry name" value="Rib-P_diPkinase_bac"/>
</dbReference>
<dbReference type="EMBL" id="SNZP01000010">
    <property type="protein sequence ID" value="TDR76694.1"/>
    <property type="molecule type" value="Genomic_DNA"/>
</dbReference>
<evidence type="ECO:0000256" key="1">
    <source>
        <dbReference type="ARBA" id="ARBA00004996"/>
    </source>
</evidence>
<dbReference type="GO" id="GO:0002189">
    <property type="term" value="C:ribose phosphate diphosphokinase complex"/>
    <property type="evidence" value="ECO:0007669"/>
    <property type="project" value="TreeGrafter"/>
</dbReference>
<comment type="function">
    <text evidence="10 12">Involved in the biosynthesis of the central metabolite phospho-alpha-D-ribosyl-1-pyrophosphate (PRPP) via the transfer of pyrophosphoryl group from ATP to 1-hydroxyl of ribose-5-phosphate (Rib-5-P).</text>
</comment>
<dbReference type="GO" id="GO:0009156">
    <property type="term" value="P:ribonucleoside monophosphate biosynthetic process"/>
    <property type="evidence" value="ECO:0007669"/>
    <property type="project" value="InterPro"/>
</dbReference>
<keyword evidence="15" id="KW-1185">Reference proteome</keyword>
<evidence type="ECO:0000256" key="5">
    <source>
        <dbReference type="ARBA" id="ARBA00022741"/>
    </source>
</evidence>
<keyword evidence="2 12" id="KW-0808">Transferase</keyword>
<feature type="active site" evidence="12">
    <location>
        <position position="196"/>
    </location>
</feature>
<dbReference type="CDD" id="cd06223">
    <property type="entry name" value="PRTases_typeI"/>
    <property type="match status" value="1"/>
</dbReference>
<dbReference type="GO" id="GO:0004749">
    <property type="term" value="F:ribose phosphate diphosphokinase activity"/>
    <property type="evidence" value="ECO:0007669"/>
    <property type="project" value="UniProtKB-UniRule"/>
</dbReference>
<evidence type="ECO:0000256" key="12">
    <source>
        <dbReference type="HAMAP-Rule" id="MF_00583"/>
    </source>
</evidence>
<keyword evidence="12" id="KW-0963">Cytoplasm</keyword>
<evidence type="ECO:0000256" key="7">
    <source>
        <dbReference type="ARBA" id="ARBA00022840"/>
    </source>
</evidence>
<dbReference type="UniPathway" id="UPA00087">
    <property type="reaction ID" value="UER00172"/>
</dbReference>
<comment type="similarity">
    <text evidence="11 12">Belongs to the ribose-phosphate pyrophosphokinase family. Class I subfamily.</text>
</comment>
<dbReference type="Proteomes" id="UP000295611">
    <property type="component" value="Unassembled WGS sequence"/>
</dbReference>
<organism evidence="14 15">
    <name type="scientific">Paludibacterium purpuratum</name>
    <dbReference type="NCBI Taxonomy" id="1144873"/>
    <lineage>
        <taxon>Bacteria</taxon>
        <taxon>Pseudomonadati</taxon>
        <taxon>Pseudomonadota</taxon>
        <taxon>Betaproteobacteria</taxon>
        <taxon>Neisseriales</taxon>
        <taxon>Chromobacteriaceae</taxon>
        <taxon>Paludibacterium</taxon>
    </lineage>
</organism>
<feature type="binding site" evidence="12">
    <location>
        <begin position="226"/>
        <end position="230"/>
    </location>
    <ligand>
        <name>D-ribose 5-phosphate</name>
        <dbReference type="ChEBI" id="CHEBI:78346"/>
    </ligand>
</feature>
<evidence type="ECO:0000256" key="8">
    <source>
        <dbReference type="ARBA" id="ARBA00022842"/>
    </source>
</evidence>
<evidence type="ECO:0000259" key="13">
    <source>
        <dbReference type="Pfam" id="PF13793"/>
    </source>
</evidence>
<keyword evidence="8 12" id="KW-0460">Magnesium</keyword>
<evidence type="ECO:0000256" key="4">
    <source>
        <dbReference type="ARBA" id="ARBA00022727"/>
    </source>
</evidence>
<feature type="binding site" evidence="12">
    <location>
        <begin position="40"/>
        <end position="42"/>
    </location>
    <ligand>
        <name>ATP</name>
        <dbReference type="ChEBI" id="CHEBI:30616"/>
    </ligand>
</feature>
<dbReference type="InterPro" id="IPR005946">
    <property type="entry name" value="Rib-P_diPkinase"/>
</dbReference>
<evidence type="ECO:0000256" key="6">
    <source>
        <dbReference type="ARBA" id="ARBA00022777"/>
    </source>
</evidence>
<dbReference type="GO" id="GO:0005737">
    <property type="term" value="C:cytoplasm"/>
    <property type="evidence" value="ECO:0007669"/>
    <property type="project" value="UniProtKB-SubCell"/>
</dbReference>
<keyword evidence="5 12" id="KW-0547">Nucleotide-binding</keyword>
<dbReference type="HAMAP" id="MF_00583_B">
    <property type="entry name" value="RibP_PPkinase_B"/>
    <property type="match status" value="1"/>
</dbReference>
<feature type="binding site" evidence="12">
    <location>
        <position position="173"/>
    </location>
    <ligand>
        <name>Mg(2+)</name>
        <dbReference type="ChEBI" id="CHEBI:18420"/>
    </ligand>
</feature>
<evidence type="ECO:0000313" key="15">
    <source>
        <dbReference type="Proteomes" id="UP000295611"/>
    </source>
</evidence>
<evidence type="ECO:0000256" key="11">
    <source>
        <dbReference type="ARBA" id="ARBA00061444"/>
    </source>
</evidence>
<comment type="caution">
    <text evidence="14">The sequence shown here is derived from an EMBL/GenBank/DDBJ whole genome shotgun (WGS) entry which is preliminary data.</text>
</comment>
<sequence length="327" mass="35546">MAAYDSLMVFTGTANPELAQNVVKHLDISLGRADVGRFSDGEVALELLENVRGRDVFILQSTCAPTNDNLMEILAMADALRRASAGRITAAIPYFGYARQDRRPRSARVPISAKLVANMLTSAGIDRILTVDLHADQIQGFFDMPVDNVYATPVLLKDMRAQRIEDLIVVSPDVGGVVRARAMAKALNTDLAIIDKRRPKANVAEVMNIIGDVSGRTCLIVDDMIDTANTLCKAASALKERGAERVLAYATHPVFSGQAVDRLIHSDIDQVVITDTIPLTAQARQCEKIRVVSIAGLLAETLRRINNEESVSYLFNEELVSSGACLP</sequence>
<evidence type="ECO:0000256" key="10">
    <source>
        <dbReference type="ARBA" id="ARBA00054914"/>
    </source>
</evidence>
<dbReference type="Pfam" id="PF14572">
    <property type="entry name" value="Pribosyl_synth"/>
    <property type="match status" value="1"/>
</dbReference>
<evidence type="ECO:0000256" key="9">
    <source>
        <dbReference type="ARBA" id="ARBA00049535"/>
    </source>
</evidence>
<dbReference type="GO" id="GO:0005524">
    <property type="term" value="F:ATP binding"/>
    <property type="evidence" value="ECO:0007669"/>
    <property type="project" value="UniProtKB-KW"/>
</dbReference>
<evidence type="ECO:0000256" key="3">
    <source>
        <dbReference type="ARBA" id="ARBA00022723"/>
    </source>
</evidence>
<dbReference type="PROSITE" id="PS00114">
    <property type="entry name" value="PRPP_SYNTHASE"/>
    <property type="match status" value="1"/>
</dbReference>
<feature type="binding site" evidence="12">
    <location>
        <begin position="99"/>
        <end position="100"/>
    </location>
    <ligand>
        <name>ATP</name>
        <dbReference type="ChEBI" id="CHEBI:30616"/>
    </ligand>
</feature>
<protein>
    <recommendedName>
        <fullName evidence="12">Ribose-phosphate pyrophosphokinase</fullName>
        <shortName evidence="12">RPPK</shortName>
        <ecNumber evidence="12">2.7.6.1</ecNumber>
    </recommendedName>
    <alternativeName>
        <fullName evidence="12">5-phospho-D-ribosyl alpha-1-diphosphate synthase</fullName>
    </alternativeName>
    <alternativeName>
        <fullName evidence="12">Phosphoribosyl diphosphate synthase</fullName>
    </alternativeName>
    <alternativeName>
        <fullName evidence="12">Phosphoribosyl pyrophosphate synthase</fullName>
        <shortName evidence="12">P-Rib-PP synthase</shortName>
        <shortName evidence="12">PRPP synthase</shortName>
        <shortName evidence="12">PRPPase</shortName>
    </alternativeName>
</protein>
<name>A0A4R7B3E2_9NEIS</name>
<comment type="subunit">
    <text evidence="12">Homohexamer.</text>
</comment>
<dbReference type="FunFam" id="3.40.50.2020:FF:000001">
    <property type="entry name" value="Ribose-phosphate pyrophosphokinase"/>
    <property type="match status" value="1"/>
</dbReference>
<feature type="binding site" evidence="12">
    <location>
        <position position="134"/>
    </location>
    <ligand>
        <name>Mg(2+)</name>
        <dbReference type="ChEBI" id="CHEBI:18420"/>
    </ligand>
</feature>
<dbReference type="PANTHER" id="PTHR10210:SF41">
    <property type="entry name" value="RIBOSE-PHOSPHATE PYROPHOSPHOKINASE 1, CHLOROPLASTIC"/>
    <property type="match status" value="1"/>
</dbReference>
<accession>A0A4R7B3E2</accession>
<keyword evidence="7 12" id="KW-0067">ATP-binding</keyword>
<proteinExistence type="inferred from homology"/>
<dbReference type="Pfam" id="PF13793">
    <property type="entry name" value="Pribosyltran_N"/>
    <property type="match status" value="1"/>
</dbReference>
<keyword evidence="6 12" id="KW-0418">Kinase</keyword>
<feature type="binding site" evidence="12">
    <location>
        <position position="222"/>
    </location>
    <ligand>
        <name>D-ribose 5-phosphate</name>
        <dbReference type="ChEBI" id="CHEBI:78346"/>
    </ligand>
</feature>
<evidence type="ECO:0000313" key="14">
    <source>
        <dbReference type="EMBL" id="TDR76694.1"/>
    </source>
</evidence>
<dbReference type="NCBIfam" id="NF002320">
    <property type="entry name" value="PRK01259.1"/>
    <property type="match status" value="1"/>
</dbReference>
<dbReference type="AlphaFoldDB" id="A0A4R7B3E2"/>
<dbReference type="GO" id="GO:0016301">
    <property type="term" value="F:kinase activity"/>
    <property type="evidence" value="ECO:0007669"/>
    <property type="project" value="UniProtKB-KW"/>
</dbReference>
<keyword evidence="3 12" id="KW-0479">Metal-binding</keyword>
<dbReference type="NCBIfam" id="TIGR01251">
    <property type="entry name" value="ribP_PPkin"/>
    <property type="match status" value="1"/>
</dbReference>
<dbReference type="InterPro" id="IPR000842">
    <property type="entry name" value="PRib_PP_synth_CS"/>
</dbReference>
<comment type="subcellular location">
    <subcellularLocation>
        <location evidence="12">Cytoplasm</location>
    </subcellularLocation>
</comment>
<dbReference type="PANTHER" id="PTHR10210">
    <property type="entry name" value="RIBOSE-PHOSPHATE DIPHOSPHOKINASE FAMILY MEMBER"/>
    <property type="match status" value="1"/>
</dbReference>
<dbReference type="SUPFAM" id="SSF53271">
    <property type="entry name" value="PRTase-like"/>
    <property type="match status" value="1"/>
</dbReference>
<evidence type="ECO:0000256" key="2">
    <source>
        <dbReference type="ARBA" id="ARBA00022679"/>
    </source>
</evidence>
<dbReference type="Gene3D" id="3.40.50.2020">
    <property type="match status" value="2"/>
</dbReference>
<comment type="cofactor">
    <cofactor evidence="12">
        <name>Mg(2+)</name>
        <dbReference type="ChEBI" id="CHEBI:18420"/>
    </cofactor>
    <text evidence="12">Binds 2 Mg(2+) ions per subunit.</text>
</comment>
<dbReference type="GO" id="GO:0006164">
    <property type="term" value="P:purine nucleotide biosynthetic process"/>
    <property type="evidence" value="ECO:0007669"/>
    <property type="project" value="TreeGrafter"/>
</dbReference>
<feature type="binding site" evidence="12">
    <location>
        <position position="198"/>
    </location>
    <ligand>
        <name>D-ribose 5-phosphate</name>
        <dbReference type="ChEBI" id="CHEBI:78346"/>
    </ligand>
</feature>